<dbReference type="InterPro" id="IPR024264">
    <property type="entry name" value="DUF3786"/>
</dbReference>
<evidence type="ECO:0000313" key="3">
    <source>
        <dbReference type="Proteomes" id="UP000288096"/>
    </source>
</evidence>
<name>A0A401G0F2_9BACT</name>
<protein>
    <submittedName>
        <fullName evidence="2">DUF3786 domain-containing protein</fullName>
    </submittedName>
</protein>
<keyword evidence="3" id="KW-1185">Reference proteome</keyword>
<accession>A0A401G0F2</accession>
<feature type="domain" description="DUF3786" evidence="1">
    <location>
        <begin position="25"/>
        <end position="195"/>
    </location>
</feature>
<dbReference type="Proteomes" id="UP000288096">
    <property type="component" value="Unassembled WGS sequence"/>
</dbReference>
<reference evidence="3" key="1">
    <citation type="submission" date="2017-11" db="EMBL/GenBank/DDBJ databases">
        <authorList>
            <person name="Watanabe M."/>
            <person name="Kojima H."/>
        </authorList>
    </citation>
    <scope>NUCLEOTIDE SEQUENCE [LARGE SCALE GENOMIC DNA]</scope>
    <source>
        <strain evidence="3">Tokyo 01</strain>
    </source>
</reference>
<dbReference type="RefSeq" id="WP_124329867.1">
    <property type="nucleotide sequence ID" value="NZ_BEXT01000001.1"/>
</dbReference>
<proteinExistence type="predicted"/>
<evidence type="ECO:0000259" key="1">
    <source>
        <dbReference type="Pfam" id="PF12654"/>
    </source>
</evidence>
<gene>
    <name evidence="2" type="ORF">DENIS_3689</name>
</gene>
<sequence length="207" mass="22365">MDDNYAKIVSTNTDRLFRKKGSAGQLAEFLPGKQEGDCVTFRAFGAPCRIGPDGVFLDGQKQEGPVGIIITLYALSARSAPCVVEPLKAFKDFPNSMPYAGAFAAYTQDALVPHVEKIRDAIPDIIRELDGQEVTAEVGGDFCFLIYPLPKIALCYIFYEADEDFPASVTCLYSGNASEFIPIDGLADVGEYTTKKIIGLLGSATQS</sequence>
<evidence type="ECO:0000313" key="2">
    <source>
        <dbReference type="EMBL" id="GBC62712.1"/>
    </source>
</evidence>
<comment type="caution">
    <text evidence="2">The sequence shown here is derived from an EMBL/GenBank/DDBJ whole genome shotgun (WGS) entry which is preliminary data.</text>
</comment>
<dbReference type="AlphaFoldDB" id="A0A401G0F2"/>
<dbReference type="EMBL" id="BEXT01000001">
    <property type="protein sequence ID" value="GBC62712.1"/>
    <property type="molecule type" value="Genomic_DNA"/>
</dbReference>
<reference evidence="3" key="2">
    <citation type="submission" date="2019-01" db="EMBL/GenBank/DDBJ databases">
        <title>Genome sequence of Desulfonema ishimotonii strain Tokyo 01.</title>
        <authorList>
            <person name="Fukui M."/>
        </authorList>
    </citation>
    <scope>NUCLEOTIDE SEQUENCE [LARGE SCALE GENOMIC DNA]</scope>
    <source>
        <strain evidence="3">Tokyo 01</strain>
    </source>
</reference>
<dbReference type="Pfam" id="PF12654">
    <property type="entry name" value="DUF3786"/>
    <property type="match status" value="1"/>
</dbReference>
<dbReference type="OrthoDB" id="5417832at2"/>
<organism evidence="2 3">
    <name type="scientific">Desulfonema ishimotonii</name>
    <dbReference type="NCBI Taxonomy" id="45657"/>
    <lineage>
        <taxon>Bacteria</taxon>
        <taxon>Pseudomonadati</taxon>
        <taxon>Thermodesulfobacteriota</taxon>
        <taxon>Desulfobacteria</taxon>
        <taxon>Desulfobacterales</taxon>
        <taxon>Desulfococcaceae</taxon>
        <taxon>Desulfonema</taxon>
    </lineage>
</organism>